<dbReference type="OrthoDB" id="310895at2759"/>
<dbReference type="InterPro" id="IPR016162">
    <property type="entry name" value="Ald_DH_N"/>
</dbReference>
<dbReference type="Pfam" id="PF00171">
    <property type="entry name" value="Aldedh"/>
    <property type="match status" value="1"/>
</dbReference>
<comment type="catalytic activity">
    <reaction evidence="5">
        <text>an aldehyde + NAD(+) + H2O = a carboxylate + NADH + 2 H(+)</text>
        <dbReference type="Rhea" id="RHEA:16185"/>
        <dbReference type="ChEBI" id="CHEBI:15377"/>
        <dbReference type="ChEBI" id="CHEBI:15378"/>
        <dbReference type="ChEBI" id="CHEBI:17478"/>
        <dbReference type="ChEBI" id="CHEBI:29067"/>
        <dbReference type="ChEBI" id="CHEBI:57540"/>
        <dbReference type="ChEBI" id="CHEBI:57945"/>
        <dbReference type="EC" id="1.2.1.3"/>
    </reaction>
</comment>
<dbReference type="EC" id="1.2.1.3" evidence="4"/>
<evidence type="ECO:0000256" key="2">
    <source>
        <dbReference type="ARBA" id="ARBA00009986"/>
    </source>
</evidence>
<comment type="similarity">
    <text evidence="2 7">Belongs to the aldehyde dehydrogenase family.</text>
</comment>
<dbReference type="RefSeq" id="XP_056495158.1">
    <property type="nucleotide sequence ID" value="XM_056650094.1"/>
</dbReference>
<reference evidence="9" key="2">
    <citation type="journal article" date="2023" name="IMA Fungus">
        <title>Comparative genomic study of the Penicillium genus elucidates a diverse pangenome and 15 lateral gene transfer events.</title>
        <authorList>
            <person name="Petersen C."/>
            <person name="Sorensen T."/>
            <person name="Nielsen M.R."/>
            <person name="Sondergaard T.E."/>
            <person name="Sorensen J.L."/>
            <person name="Fitzpatrick D.A."/>
            <person name="Frisvad J.C."/>
            <person name="Nielsen K.L."/>
        </authorList>
    </citation>
    <scope>NUCLEOTIDE SEQUENCE</scope>
    <source>
        <strain evidence="9">IBT 23319</strain>
    </source>
</reference>
<dbReference type="SUPFAM" id="SSF53720">
    <property type="entry name" value="ALDH-like"/>
    <property type="match status" value="1"/>
</dbReference>
<dbReference type="InterPro" id="IPR016160">
    <property type="entry name" value="Ald_DH_CS_CYS"/>
</dbReference>
<dbReference type="GeneID" id="81389261"/>
<feature type="domain" description="Aldehyde dehydrogenase" evidence="8">
    <location>
        <begin position="24"/>
        <end position="505"/>
    </location>
</feature>
<dbReference type="Gene3D" id="3.40.605.10">
    <property type="entry name" value="Aldehyde Dehydrogenase, Chain A, domain 1"/>
    <property type="match status" value="1"/>
</dbReference>
<evidence type="ECO:0000256" key="6">
    <source>
        <dbReference type="PROSITE-ProRule" id="PRU10007"/>
    </source>
</evidence>
<evidence type="ECO:0000313" key="9">
    <source>
        <dbReference type="EMBL" id="KAJ5217564.1"/>
    </source>
</evidence>
<comment type="pathway">
    <text evidence="1">Mycotoxin biosynthesis.</text>
</comment>
<proteinExistence type="inferred from homology"/>
<dbReference type="PANTHER" id="PTHR11699">
    <property type="entry name" value="ALDEHYDE DEHYDROGENASE-RELATED"/>
    <property type="match status" value="1"/>
</dbReference>
<dbReference type="PROSITE" id="PS00687">
    <property type="entry name" value="ALDEHYDE_DEHYDR_GLU"/>
    <property type="match status" value="1"/>
</dbReference>
<evidence type="ECO:0000256" key="7">
    <source>
        <dbReference type="RuleBase" id="RU003345"/>
    </source>
</evidence>
<evidence type="ECO:0000256" key="5">
    <source>
        <dbReference type="ARBA" id="ARBA00049194"/>
    </source>
</evidence>
<evidence type="ECO:0000259" key="8">
    <source>
        <dbReference type="Pfam" id="PF00171"/>
    </source>
</evidence>
<dbReference type="FunFam" id="3.40.309.10:FF:000012">
    <property type="entry name" value="Betaine aldehyde dehydrogenase"/>
    <property type="match status" value="1"/>
</dbReference>
<name>A0A9W9TCN1_PENCI</name>
<evidence type="ECO:0000256" key="1">
    <source>
        <dbReference type="ARBA" id="ARBA00004685"/>
    </source>
</evidence>
<keyword evidence="3 7" id="KW-0560">Oxidoreductase</keyword>
<evidence type="ECO:0000256" key="3">
    <source>
        <dbReference type="ARBA" id="ARBA00023002"/>
    </source>
</evidence>
<feature type="active site" evidence="6">
    <location>
        <position position="263"/>
    </location>
</feature>
<dbReference type="InterPro" id="IPR029510">
    <property type="entry name" value="Ald_DH_CS_GLU"/>
</dbReference>
<keyword evidence="10" id="KW-1185">Reference proteome</keyword>
<protein>
    <recommendedName>
        <fullName evidence="4">aldehyde dehydrogenase (NAD(+))</fullName>
        <ecNumber evidence="4">1.2.1.3</ecNumber>
    </recommendedName>
</protein>
<dbReference type="Gene3D" id="3.40.309.10">
    <property type="entry name" value="Aldehyde Dehydrogenase, Chain A, domain 2"/>
    <property type="match status" value="1"/>
</dbReference>
<organism evidence="9 10">
    <name type="scientific">Penicillium citrinum</name>
    <dbReference type="NCBI Taxonomy" id="5077"/>
    <lineage>
        <taxon>Eukaryota</taxon>
        <taxon>Fungi</taxon>
        <taxon>Dikarya</taxon>
        <taxon>Ascomycota</taxon>
        <taxon>Pezizomycotina</taxon>
        <taxon>Eurotiomycetes</taxon>
        <taxon>Eurotiomycetidae</taxon>
        <taxon>Eurotiales</taxon>
        <taxon>Aspergillaceae</taxon>
        <taxon>Penicillium</taxon>
    </lineage>
</organism>
<reference evidence="9" key="1">
    <citation type="submission" date="2022-11" db="EMBL/GenBank/DDBJ databases">
        <authorList>
            <person name="Petersen C."/>
        </authorList>
    </citation>
    <scope>NUCLEOTIDE SEQUENCE</scope>
    <source>
        <strain evidence="9">IBT 23319</strain>
    </source>
</reference>
<gene>
    <name evidence="9" type="ORF">N7469_011189</name>
</gene>
<dbReference type="InterPro" id="IPR015590">
    <property type="entry name" value="Aldehyde_DH_dom"/>
</dbReference>
<dbReference type="InterPro" id="IPR016163">
    <property type="entry name" value="Ald_DH_C"/>
</dbReference>
<evidence type="ECO:0000313" key="10">
    <source>
        <dbReference type="Proteomes" id="UP001147733"/>
    </source>
</evidence>
<dbReference type="FunFam" id="3.40.605.10:FF:000007">
    <property type="entry name" value="NAD/NADP-dependent betaine aldehyde dehydrogenase"/>
    <property type="match status" value="1"/>
</dbReference>
<dbReference type="PROSITE" id="PS00070">
    <property type="entry name" value="ALDEHYDE_DEHYDR_CYS"/>
    <property type="match status" value="1"/>
</dbReference>
<dbReference type="InterPro" id="IPR016161">
    <property type="entry name" value="Ald_DH/histidinol_DH"/>
</dbReference>
<evidence type="ECO:0000256" key="4">
    <source>
        <dbReference type="ARBA" id="ARBA00024226"/>
    </source>
</evidence>
<dbReference type="EMBL" id="JAPQKT010000010">
    <property type="protein sequence ID" value="KAJ5217564.1"/>
    <property type="molecule type" value="Genomic_DNA"/>
</dbReference>
<comment type="caution">
    <text evidence="9">The sequence shown here is derived from an EMBL/GenBank/DDBJ whole genome shotgun (WGS) entry which is preliminary data.</text>
</comment>
<dbReference type="GO" id="GO:0004029">
    <property type="term" value="F:aldehyde dehydrogenase (NAD+) activity"/>
    <property type="evidence" value="ECO:0007669"/>
    <property type="project" value="UniProtKB-EC"/>
</dbReference>
<dbReference type="AlphaFoldDB" id="A0A9W9TCN1"/>
<accession>A0A9W9TCN1</accession>
<sequence length="525" mass="57011">MSSTAYKIPCASELTKLYINGEYVEAKENNTYTLYNPSNDSIISDKIPIAGEADVDAAVEAAENAFNGPWSEFSGVQRSTCLRKLVDLLEEDDRLGKLLTLDAQSTGNPISIIPTREKTYILGQLLYYAGWTDKLRGDYFPADDGFVKLVRQEPLGVCAGINPFNAPIATLFMKAAPCLATGNVFILKPSEHSPLGSMAIAPLFEAAGFPKGVFQVLIGAGDTGSLLSNHMKIRKISFTGSIPTGKKIQIAAAQSNLKRVTLELGGKSPAVVFEDADLENALTWTINAILARSGQVCVAASRVYVQNSIASEFISKYKERMLVAVEKLGDPLEQTTGMGPLVNKAALERVSKMIERAKSEAELVVGGARHGEQGCFIEPTVFLNPKKGAQIYSDEVFGPVAVIRTFETEEEVLRMANDTEYGLMSGVFTRDIKRAMRVSSKLDSGVVGVNCVSYVSDDISSRLLIYAHTSSKMNVQVPFGGKKQPGLGREFGEYALRAFTEPKTILIKGEVGWPGRKSKLTLYEV</sequence>
<dbReference type="Proteomes" id="UP001147733">
    <property type="component" value="Unassembled WGS sequence"/>
</dbReference>